<dbReference type="AlphaFoldDB" id="A0A6L7F3A4"/>
<feature type="domain" description="OmpA-like" evidence="4">
    <location>
        <begin position="1032"/>
        <end position="1143"/>
    </location>
</feature>
<name>A0A6L7F3A4_9ACTN</name>
<dbReference type="EMBL" id="WUEK01000013">
    <property type="protein sequence ID" value="MXG91594.1"/>
    <property type="molecule type" value="Genomic_DNA"/>
</dbReference>
<accession>A0A6L7F3A4</accession>
<dbReference type="Pfam" id="PF17517">
    <property type="entry name" value="IgGFc_binding"/>
    <property type="match status" value="1"/>
</dbReference>
<feature type="signal peptide" evidence="3">
    <location>
        <begin position="1"/>
        <end position="22"/>
    </location>
</feature>
<dbReference type="GO" id="GO:0016020">
    <property type="term" value="C:membrane"/>
    <property type="evidence" value="ECO:0007669"/>
    <property type="project" value="UniProtKB-UniRule"/>
</dbReference>
<reference evidence="5 6" key="1">
    <citation type="submission" date="2019-12" db="EMBL/GenBank/DDBJ databases">
        <authorList>
            <person name="Kun Z."/>
        </authorList>
    </citation>
    <scope>NUCLEOTIDE SEQUENCE [LARGE SCALE GENOMIC DNA]</scope>
    <source>
        <strain evidence="5 6">YIM 123512</strain>
    </source>
</reference>
<keyword evidence="6" id="KW-1185">Reference proteome</keyword>
<evidence type="ECO:0000256" key="1">
    <source>
        <dbReference type="PROSITE-ProRule" id="PRU00473"/>
    </source>
</evidence>
<dbReference type="NCBIfam" id="TIGR04225">
    <property type="entry name" value="CshA_fibril_rpt"/>
    <property type="match status" value="5"/>
</dbReference>
<dbReference type="Gene3D" id="3.30.1330.60">
    <property type="entry name" value="OmpA-like domain"/>
    <property type="match status" value="1"/>
</dbReference>
<dbReference type="Proteomes" id="UP000473325">
    <property type="component" value="Unassembled WGS sequence"/>
</dbReference>
<evidence type="ECO:0000256" key="3">
    <source>
        <dbReference type="SAM" id="SignalP"/>
    </source>
</evidence>
<sequence length="1143" mass="116165">MALATALGAVSLPFLAASPGSAATPSVVAMRGITPLPEVATTVGKSFWLSYGTFNVNGDPIQRRLFVTSDEAGTVSLMNRAGTVLASASLAPGAVATLDVPAGSAAPAGDGKSNSGLRVVSTVPASVYPAALVDYASSGFQALPDTSLGTSYRVLGYPQPAIGQQGLESRLLVTASVDATTVTITPKTVVGDHPAGVPFVVSLDAGQTYQFQSTLKGQDVTGTTVSATQPVAVVGGNACAQVPATYVACNPLTAQLPPTRAWGTTFVSGRFATRTKGDTYRVLADQDETQVRVGGTLVATLAAGDFYEAVLPADRATSANEAVVITTSKPALVAQYGNGRGYDGTTSDPIMTLVTPIGQHLTSYTVGAPSAVTNDVPMQPYLSLVVQTRDVGAVLLDGVAVPAAAFVTAPGTAYSVAQIKTTTGQHVLRSPHQFGVTVYEWGDADGLAFPGGSALAPIADAPAPPAPENLTSTGVATAQQQVTVPVGDQQEVHLFDGTKTVDTLTVAGQGTYTLDPTTGVITFAPVLGYAGTATPVTFRVRDAWNQQADATYTPTVTKPAAPTASPLTSRARGAQSVSVTLPTGGSLALVGDPVVAGQGTYSVNGATVTFTPLDSYDGTATPATYEVTDAYGQKASSTYTPTALPAVPAPTPLTSRARGVQSVTVTLPKGGSLALVGDPLVPGQGTYSVKDATITFTPLDSYDGTATPVTYEVTDGYGQTGTSTYTPTALPAVPAPTPLTSRARGVQSVTVALPKGGSLALVGDPLVPGQGTYSVKDATITFTPLETYAGTATPVTYEVTDGYGQKATSTYTPTALPVAPTASPLTSVGEGTQSVQLTVPKGGTSVLVDGTGKETTQVGVAQGTYLLDVATATVSFVPSPGVSGTATPVTYRVVDSFDQTADSTYTPTVVAPVAALPALPAPVVDPRATLRLPELTRTAPGAKASVRTTCSTDVAAIGSCRVRLWASVKGQRTEIGSATTIAGGGSSQVVKVRLNAVGRALAATPGGVPVTGELTLTTAAGATRTATAVGRVVMRRFTLARAAHFAHASATLSKADARYARVVSRRAGAVRVVTCTGYTDSSGGAELNQRLGRQRALALCSALDLPASVRVVIRTRGERSPEASNATAGGRERNRRATITLRY</sequence>
<dbReference type="InterPro" id="IPR035234">
    <property type="entry name" value="IgGFc-bd_N"/>
</dbReference>
<organism evidence="5 6">
    <name type="scientific">Nocardioides flavescens</name>
    <dbReference type="NCBI Taxonomy" id="2691959"/>
    <lineage>
        <taxon>Bacteria</taxon>
        <taxon>Bacillati</taxon>
        <taxon>Actinomycetota</taxon>
        <taxon>Actinomycetes</taxon>
        <taxon>Propionibacteriales</taxon>
        <taxon>Nocardioidaceae</taxon>
        <taxon>Nocardioides</taxon>
    </lineage>
</organism>
<protein>
    <recommendedName>
        <fullName evidence="4">OmpA-like domain-containing protein</fullName>
    </recommendedName>
</protein>
<evidence type="ECO:0000256" key="2">
    <source>
        <dbReference type="SAM" id="MobiDB-lite"/>
    </source>
</evidence>
<feature type="chain" id="PRO_5027086721" description="OmpA-like domain-containing protein" evidence="3">
    <location>
        <begin position="23"/>
        <end position="1143"/>
    </location>
</feature>
<dbReference type="InterPro" id="IPR006665">
    <property type="entry name" value="OmpA-like"/>
</dbReference>
<proteinExistence type="predicted"/>
<dbReference type="Pfam" id="PF19076">
    <property type="entry name" value="CshA_repeat"/>
    <property type="match status" value="5"/>
</dbReference>
<evidence type="ECO:0000313" key="5">
    <source>
        <dbReference type="EMBL" id="MXG91594.1"/>
    </source>
</evidence>
<keyword evidence="1" id="KW-0472">Membrane</keyword>
<dbReference type="InterPro" id="IPR026395">
    <property type="entry name" value="CshA_fibril"/>
</dbReference>
<evidence type="ECO:0000259" key="4">
    <source>
        <dbReference type="PROSITE" id="PS51123"/>
    </source>
</evidence>
<feature type="region of interest" description="Disordered" evidence="2">
    <location>
        <begin position="1116"/>
        <end position="1143"/>
    </location>
</feature>
<dbReference type="InterPro" id="IPR036737">
    <property type="entry name" value="OmpA-like_sf"/>
</dbReference>
<dbReference type="PANTHER" id="PTHR46534">
    <property type="entry name" value="IGGFC_BINDING DOMAIN-CONTAINING PROTEIN"/>
    <property type="match status" value="1"/>
</dbReference>
<dbReference type="SUPFAM" id="SSF103088">
    <property type="entry name" value="OmpA-like"/>
    <property type="match status" value="1"/>
</dbReference>
<dbReference type="CDD" id="cd07185">
    <property type="entry name" value="OmpA_C-like"/>
    <property type="match status" value="1"/>
</dbReference>
<dbReference type="PROSITE" id="PS51123">
    <property type="entry name" value="OMPA_2"/>
    <property type="match status" value="1"/>
</dbReference>
<dbReference type="PANTHER" id="PTHR46534:SF1">
    <property type="entry name" value="IGGFC-BINDING PROTEIN N-TERMINAL DOMAIN-CONTAINING PROTEIN"/>
    <property type="match status" value="1"/>
</dbReference>
<gene>
    <name evidence="5" type="ORF">GRQ65_18775</name>
</gene>
<comment type="caution">
    <text evidence="5">The sequence shown here is derived from an EMBL/GenBank/DDBJ whole genome shotgun (WGS) entry which is preliminary data.</text>
</comment>
<evidence type="ECO:0000313" key="6">
    <source>
        <dbReference type="Proteomes" id="UP000473325"/>
    </source>
</evidence>
<keyword evidence="3" id="KW-0732">Signal</keyword>